<dbReference type="InterPro" id="IPR011008">
    <property type="entry name" value="Dimeric_a/b-barrel"/>
</dbReference>
<dbReference type="InterPro" id="IPR019888">
    <property type="entry name" value="Tscrpt_reg_AsnC-like"/>
</dbReference>
<dbReference type="CDD" id="cd00090">
    <property type="entry name" value="HTH_ARSR"/>
    <property type="match status" value="1"/>
</dbReference>
<dbReference type="Pfam" id="PF01037">
    <property type="entry name" value="AsnC_trans_reg"/>
    <property type="match status" value="1"/>
</dbReference>
<dbReference type="InterPro" id="IPR019885">
    <property type="entry name" value="Tscrpt_reg_HTH_AsnC-type_CS"/>
</dbReference>
<dbReference type="EMBL" id="LILC01000013">
    <property type="protein sequence ID" value="KOO46217.1"/>
    <property type="molecule type" value="Genomic_DNA"/>
</dbReference>
<evidence type="ECO:0000313" key="6">
    <source>
        <dbReference type="Proteomes" id="UP000037558"/>
    </source>
</evidence>
<dbReference type="PROSITE" id="PS00519">
    <property type="entry name" value="HTH_ASNC_1"/>
    <property type="match status" value="1"/>
</dbReference>
<dbReference type="OrthoDB" id="34294at2"/>
<keyword evidence="1" id="KW-0805">Transcription regulation</keyword>
<dbReference type="PROSITE" id="PS50956">
    <property type="entry name" value="HTH_ASNC_2"/>
    <property type="match status" value="1"/>
</dbReference>
<keyword evidence="3" id="KW-0804">Transcription</keyword>
<name>A0A0M0L5R7_9BACI</name>
<accession>A0A0M0L5R7</accession>
<evidence type="ECO:0000256" key="1">
    <source>
        <dbReference type="ARBA" id="ARBA00023015"/>
    </source>
</evidence>
<evidence type="ECO:0000256" key="2">
    <source>
        <dbReference type="ARBA" id="ARBA00023125"/>
    </source>
</evidence>
<evidence type="ECO:0000256" key="3">
    <source>
        <dbReference type="ARBA" id="ARBA00023163"/>
    </source>
</evidence>
<dbReference type="InterPro" id="IPR036390">
    <property type="entry name" value="WH_DNA-bd_sf"/>
</dbReference>
<evidence type="ECO:0000313" key="5">
    <source>
        <dbReference type="EMBL" id="KOO46217.1"/>
    </source>
</evidence>
<dbReference type="FunFam" id="1.10.10.10:FF:000186">
    <property type="entry name" value="AsnC family transcriptional regulator"/>
    <property type="match status" value="1"/>
</dbReference>
<dbReference type="GO" id="GO:0043565">
    <property type="term" value="F:sequence-specific DNA binding"/>
    <property type="evidence" value="ECO:0007669"/>
    <property type="project" value="InterPro"/>
</dbReference>
<evidence type="ECO:0000259" key="4">
    <source>
        <dbReference type="PROSITE" id="PS50956"/>
    </source>
</evidence>
<dbReference type="InterPro" id="IPR019887">
    <property type="entry name" value="Tscrpt_reg_AsnC/Lrp_C"/>
</dbReference>
<protein>
    <recommendedName>
        <fullName evidence="4">HTH asnC-type domain-containing protein</fullName>
    </recommendedName>
</protein>
<dbReference type="PANTHER" id="PTHR30154:SF53">
    <property type="entry name" value="HTH-TYPE TRANSCRIPTIONAL REGULATOR LRPC"/>
    <property type="match status" value="1"/>
</dbReference>
<dbReference type="Proteomes" id="UP000037558">
    <property type="component" value="Unassembled WGS sequence"/>
</dbReference>
<dbReference type="GO" id="GO:0043200">
    <property type="term" value="P:response to amino acid"/>
    <property type="evidence" value="ECO:0007669"/>
    <property type="project" value="TreeGrafter"/>
</dbReference>
<dbReference type="Pfam" id="PF13412">
    <property type="entry name" value="HTH_24"/>
    <property type="match status" value="1"/>
</dbReference>
<dbReference type="PRINTS" id="PR00033">
    <property type="entry name" value="HTHASNC"/>
</dbReference>
<organism evidence="5 6">
    <name type="scientific">Priestia koreensis</name>
    <dbReference type="NCBI Taxonomy" id="284581"/>
    <lineage>
        <taxon>Bacteria</taxon>
        <taxon>Bacillati</taxon>
        <taxon>Bacillota</taxon>
        <taxon>Bacilli</taxon>
        <taxon>Bacillales</taxon>
        <taxon>Bacillaceae</taxon>
        <taxon>Priestia</taxon>
    </lineage>
</organism>
<dbReference type="InterPro" id="IPR011991">
    <property type="entry name" value="ArsR-like_HTH"/>
</dbReference>
<dbReference type="InterPro" id="IPR000485">
    <property type="entry name" value="AsnC-type_HTH_dom"/>
</dbReference>
<dbReference type="InterPro" id="IPR036388">
    <property type="entry name" value="WH-like_DNA-bd_sf"/>
</dbReference>
<keyword evidence="6" id="KW-1185">Reference proteome</keyword>
<dbReference type="PATRIC" id="fig|284581.3.peg.2118"/>
<dbReference type="PANTHER" id="PTHR30154">
    <property type="entry name" value="LEUCINE-RESPONSIVE REGULATORY PROTEIN"/>
    <property type="match status" value="1"/>
</dbReference>
<reference evidence="6" key="1">
    <citation type="submission" date="2015-08" db="EMBL/GenBank/DDBJ databases">
        <title>Fjat-14210 dsm16467.</title>
        <authorList>
            <person name="Liu B."/>
            <person name="Wang J."/>
            <person name="Zhu Y."/>
            <person name="Liu G."/>
            <person name="Chen Q."/>
            <person name="Chen Z."/>
            <person name="Lan J."/>
            <person name="Che J."/>
            <person name="Ge C."/>
            <person name="Shi H."/>
            <person name="Pan Z."/>
            <person name="Liu X."/>
        </authorList>
    </citation>
    <scope>NUCLEOTIDE SEQUENCE [LARGE SCALE GENOMIC DNA]</scope>
    <source>
        <strain evidence="6">DSM 16467</strain>
    </source>
</reference>
<dbReference type="SMART" id="SM00344">
    <property type="entry name" value="HTH_ASNC"/>
    <property type="match status" value="1"/>
</dbReference>
<gene>
    <name evidence="5" type="ORF">AMD01_10160</name>
</gene>
<dbReference type="AlphaFoldDB" id="A0A0M0L5R7"/>
<dbReference type="Gene3D" id="1.10.10.10">
    <property type="entry name" value="Winged helix-like DNA-binding domain superfamily/Winged helix DNA-binding domain"/>
    <property type="match status" value="1"/>
</dbReference>
<proteinExistence type="predicted"/>
<dbReference type="Gene3D" id="3.30.70.920">
    <property type="match status" value="1"/>
</dbReference>
<keyword evidence="2" id="KW-0238">DNA-binding</keyword>
<dbReference type="SUPFAM" id="SSF46785">
    <property type="entry name" value="Winged helix' DNA-binding domain"/>
    <property type="match status" value="1"/>
</dbReference>
<feature type="domain" description="HTH asnC-type" evidence="4">
    <location>
        <begin position="3"/>
        <end position="64"/>
    </location>
</feature>
<dbReference type="RefSeq" id="WP_053401288.1">
    <property type="nucleotide sequence ID" value="NZ_JAUKEN010000001.1"/>
</dbReference>
<dbReference type="SUPFAM" id="SSF54909">
    <property type="entry name" value="Dimeric alpha+beta barrel"/>
    <property type="match status" value="1"/>
</dbReference>
<sequence>MKIDDIDHLILQQLQVDARVSMRELAKKVNLSAPSVTERVKRLESAGIIEEYTIKLNKKKLGLPVACIVELTIKNGQYPRFQQFIAEYPYAEFCYRIAGQACYVLKLQLPDLSMLESFINDVMPLATTVSHVVLSEVKIKNILPSEQR</sequence>
<dbReference type="GO" id="GO:0005829">
    <property type="term" value="C:cytosol"/>
    <property type="evidence" value="ECO:0007669"/>
    <property type="project" value="TreeGrafter"/>
</dbReference>
<dbReference type="STRING" id="284581.AMD01_10160"/>
<comment type="caution">
    <text evidence="5">The sequence shown here is derived from an EMBL/GenBank/DDBJ whole genome shotgun (WGS) entry which is preliminary data.</text>
</comment>